<comment type="subcellular location">
    <subcellularLocation>
        <location evidence="9">Cytoplasm</location>
    </subcellularLocation>
    <text evidence="9">About half TF is bound to the ribosome near the polypeptide exit tunnel while the other half is free in the cytoplasm.</text>
</comment>
<dbReference type="GO" id="GO:0043335">
    <property type="term" value="P:protein unfolding"/>
    <property type="evidence" value="ECO:0007669"/>
    <property type="project" value="TreeGrafter"/>
</dbReference>
<organism evidence="12">
    <name type="scientific">uncultured Gemmatimonadaceae bacterium</name>
    <dbReference type="NCBI Taxonomy" id="246130"/>
    <lineage>
        <taxon>Bacteria</taxon>
        <taxon>Pseudomonadati</taxon>
        <taxon>Gemmatimonadota</taxon>
        <taxon>Gemmatimonadia</taxon>
        <taxon>Gemmatimonadales</taxon>
        <taxon>Gemmatimonadaceae</taxon>
        <taxon>environmental samples</taxon>
    </lineage>
</organism>
<keyword evidence="9 12" id="KW-0132">Cell division</keyword>
<dbReference type="EC" id="5.2.1.8" evidence="3 9"/>
<evidence type="ECO:0000256" key="4">
    <source>
        <dbReference type="ARBA" id="ARBA00016902"/>
    </source>
</evidence>
<reference evidence="12" key="1">
    <citation type="submission" date="2020-02" db="EMBL/GenBank/DDBJ databases">
        <authorList>
            <person name="Meier V. D."/>
        </authorList>
    </citation>
    <scope>NUCLEOTIDE SEQUENCE</scope>
    <source>
        <strain evidence="12">AVDCRST_MAG40</strain>
    </source>
</reference>
<evidence type="ECO:0000313" key="12">
    <source>
        <dbReference type="EMBL" id="CAA9311464.1"/>
    </source>
</evidence>
<keyword evidence="9" id="KW-0131">Cell cycle</keyword>
<dbReference type="InterPro" id="IPR037041">
    <property type="entry name" value="Trigger_fac_C_sf"/>
</dbReference>
<dbReference type="HAMAP" id="MF_00303">
    <property type="entry name" value="Trigger_factor_Tig"/>
    <property type="match status" value="1"/>
</dbReference>
<keyword evidence="9" id="KW-0963">Cytoplasm</keyword>
<evidence type="ECO:0000256" key="9">
    <source>
        <dbReference type="HAMAP-Rule" id="MF_00303"/>
    </source>
</evidence>
<sequence>MNIQITPKKSEGAERLLEVSVPVETVRDAEERAARRYASQARLPGFRPGKAPAAMVRKKFAEAIRQEALEGLVQEAYKEVLEREKLEPVTQPHIHDLKFDADGPLTFALHMEVRPEITLARTNGFRVERPKTELTDDMVREQIDALRDQRATWSPTDDRAMEGDQVTVELATADEAGAMAEPKEYRLELGKGQAIAGVEELIMEAAPGATVEREVRWPDDFPDEAQRGKAKLTRVTVKDVKRKAAPELDDAFAREVGDFDSLDALNAAVRKDMESHYEREAEADVRQKLIDEILAANPFEVPSAWVQQLVKGYADAYNIPEGDRDRFAGEFREMAERQVRRDLVIDTIAKREGFTASEADVDERVQELATRSNIDAGQAYAQLQKAGRLGEIERGVTEDRVFKYLLEQNTVE</sequence>
<dbReference type="NCBIfam" id="TIGR00115">
    <property type="entry name" value="tig"/>
    <property type="match status" value="1"/>
</dbReference>
<keyword evidence="6 9" id="KW-0143">Chaperone</keyword>
<dbReference type="GO" id="GO:0043022">
    <property type="term" value="F:ribosome binding"/>
    <property type="evidence" value="ECO:0007669"/>
    <property type="project" value="TreeGrafter"/>
</dbReference>
<dbReference type="Pfam" id="PF05697">
    <property type="entry name" value="Trigger_N"/>
    <property type="match status" value="1"/>
</dbReference>
<evidence type="ECO:0000256" key="5">
    <source>
        <dbReference type="ARBA" id="ARBA00023110"/>
    </source>
</evidence>
<evidence type="ECO:0000259" key="11">
    <source>
        <dbReference type="Pfam" id="PF05698"/>
    </source>
</evidence>
<accession>A0A6J4KU29</accession>
<dbReference type="AlphaFoldDB" id="A0A6J4KU29"/>
<dbReference type="PANTHER" id="PTHR30560:SF3">
    <property type="entry name" value="TRIGGER FACTOR-LIKE PROTEIN TIG, CHLOROPLASTIC"/>
    <property type="match status" value="1"/>
</dbReference>
<comment type="domain">
    <text evidence="9">Consists of 3 domains; the N-terminus binds the ribosome, the middle domain has PPIase activity, while the C-terminus has intrinsic chaperone activity on its own.</text>
</comment>
<dbReference type="InterPro" id="IPR005215">
    <property type="entry name" value="Trig_fac"/>
</dbReference>
<evidence type="ECO:0000256" key="3">
    <source>
        <dbReference type="ARBA" id="ARBA00013194"/>
    </source>
</evidence>
<dbReference type="Pfam" id="PF05698">
    <property type="entry name" value="Trigger_C"/>
    <property type="match status" value="1"/>
</dbReference>
<dbReference type="InterPro" id="IPR046357">
    <property type="entry name" value="PPIase_dom_sf"/>
</dbReference>
<evidence type="ECO:0000259" key="10">
    <source>
        <dbReference type="Pfam" id="PF05697"/>
    </source>
</evidence>
<comment type="function">
    <text evidence="9">Involved in protein export. Acts as a chaperone by maintaining the newly synthesized protein in an open conformation. Functions as a peptidyl-prolyl cis-trans isomerase.</text>
</comment>
<name>A0A6J4KU29_9BACT</name>
<keyword evidence="5 9" id="KW-0697">Rotamase</keyword>
<keyword evidence="7 9" id="KW-0413">Isomerase</keyword>
<evidence type="ECO:0000256" key="1">
    <source>
        <dbReference type="ARBA" id="ARBA00000971"/>
    </source>
</evidence>
<dbReference type="SUPFAM" id="SSF102735">
    <property type="entry name" value="Trigger factor ribosome-binding domain"/>
    <property type="match status" value="1"/>
</dbReference>
<dbReference type="GO" id="GO:0051083">
    <property type="term" value="P:'de novo' cotranslational protein folding"/>
    <property type="evidence" value="ECO:0007669"/>
    <property type="project" value="TreeGrafter"/>
</dbReference>
<dbReference type="GO" id="GO:0044183">
    <property type="term" value="F:protein folding chaperone"/>
    <property type="evidence" value="ECO:0007669"/>
    <property type="project" value="TreeGrafter"/>
</dbReference>
<dbReference type="PIRSF" id="PIRSF003095">
    <property type="entry name" value="Trigger_factor"/>
    <property type="match status" value="1"/>
</dbReference>
<comment type="catalytic activity">
    <reaction evidence="1 9">
        <text>[protein]-peptidylproline (omega=180) = [protein]-peptidylproline (omega=0)</text>
        <dbReference type="Rhea" id="RHEA:16237"/>
        <dbReference type="Rhea" id="RHEA-COMP:10747"/>
        <dbReference type="Rhea" id="RHEA-COMP:10748"/>
        <dbReference type="ChEBI" id="CHEBI:83833"/>
        <dbReference type="ChEBI" id="CHEBI:83834"/>
        <dbReference type="EC" id="5.2.1.8"/>
    </reaction>
</comment>
<evidence type="ECO:0000256" key="6">
    <source>
        <dbReference type="ARBA" id="ARBA00023186"/>
    </source>
</evidence>
<evidence type="ECO:0000256" key="8">
    <source>
        <dbReference type="ARBA" id="ARBA00029986"/>
    </source>
</evidence>
<comment type="similarity">
    <text evidence="2 9">Belongs to the FKBP-type PPIase family. Tig subfamily.</text>
</comment>
<dbReference type="EMBL" id="CADCTX010000291">
    <property type="protein sequence ID" value="CAA9311464.1"/>
    <property type="molecule type" value="Genomic_DNA"/>
</dbReference>
<dbReference type="InterPro" id="IPR027304">
    <property type="entry name" value="Trigger_fact/SurA_dom_sf"/>
</dbReference>
<dbReference type="PANTHER" id="PTHR30560">
    <property type="entry name" value="TRIGGER FACTOR CHAPERONE AND PEPTIDYL-PROLYL CIS/TRANS ISOMERASE"/>
    <property type="match status" value="1"/>
</dbReference>
<feature type="domain" description="Trigger factor C-terminal" evidence="11">
    <location>
        <begin position="261"/>
        <end position="407"/>
    </location>
</feature>
<dbReference type="GO" id="GO:0051301">
    <property type="term" value="P:cell division"/>
    <property type="evidence" value="ECO:0007669"/>
    <property type="project" value="UniProtKB-KW"/>
</dbReference>
<evidence type="ECO:0000256" key="2">
    <source>
        <dbReference type="ARBA" id="ARBA00005464"/>
    </source>
</evidence>
<dbReference type="GO" id="GO:0015031">
    <property type="term" value="P:protein transport"/>
    <property type="evidence" value="ECO:0007669"/>
    <property type="project" value="UniProtKB-UniRule"/>
</dbReference>
<feature type="domain" description="Trigger factor ribosome-binding bacterial" evidence="10">
    <location>
        <begin position="4"/>
        <end position="146"/>
    </location>
</feature>
<protein>
    <recommendedName>
        <fullName evidence="4 9">Trigger factor</fullName>
        <shortName evidence="9">TF</shortName>
        <ecNumber evidence="3 9">5.2.1.8</ecNumber>
    </recommendedName>
    <alternativeName>
        <fullName evidence="8 9">PPIase</fullName>
    </alternativeName>
</protein>
<dbReference type="InterPro" id="IPR008880">
    <property type="entry name" value="Trigger_fac_C"/>
</dbReference>
<dbReference type="Gene3D" id="3.10.50.40">
    <property type="match status" value="1"/>
</dbReference>
<dbReference type="InterPro" id="IPR036611">
    <property type="entry name" value="Trigger_fac_ribosome-bd_sf"/>
</dbReference>
<dbReference type="SUPFAM" id="SSF54534">
    <property type="entry name" value="FKBP-like"/>
    <property type="match status" value="1"/>
</dbReference>
<dbReference type="GO" id="GO:0005737">
    <property type="term" value="C:cytoplasm"/>
    <property type="evidence" value="ECO:0007669"/>
    <property type="project" value="UniProtKB-SubCell"/>
</dbReference>
<dbReference type="InterPro" id="IPR008881">
    <property type="entry name" value="Trigger_fac_ribosome-bd_bac"/>
</dbReference>
<dbReference type="Gene3D" id="1.10.3120.10">
    <property type="entry name" value="Trigger factor, C-terminal domain"/>
    <property type="match status" value="1"/>
</dbReference>
<proteinExistence type="inferred from homology"/>
<dbReference type="GO" id="GO:0003755">
    <property type="term" value="F:peptidyl-prolyl cis-trans isomerase activity"/>
    <property type="evidence" value="ECO:0007669"/>
    <property type="project" value="UniProtKB-UniRule"/>
</dbReference>
<evidence type="ECO:0000256" key="7">
    <source>
        <dbReference type="ARBA" id="ARBA00023235"/>
    </source>
</evidence>
<dbReference type="Gene3D" id="3.30.70.1050">
    <property type="entry name" value="Trigger factor ribosome-binding domain"/>
    <property type="match status" value="1"/>
</dbReference>
<gene>
    <name evidence="9" type="primary">tig</name>
    <name evidence="12" type="ORF">AVDCRST_MAG40-997</name>
</gene>
<dbReference type="SUPFAM" id="SSF109998">
    <property type="entry name" value="Triger factor/SurA peptide-binding domain-like"/>
    <property type="match status" value="1"/>
</dbReference>